<gene>
    <name evidence="11" type="ORF">HJC23_010058</name>
</gene>
<keyword evidence="5" id="KW-0507">mRNA processing</keyword>
<dbReference type="GO" id="GO:0006397">
    <property type="term" value="P:mRNA processing"/>
    <property type="evidence" value="ECO:0007669"/>
    <property type="project" value="UniProtKB-KW"/>
</dbReference>
<dbReference type="InterPro" id="IPR043136">
    <property type="entry name" value="B30.2/SPRY_sf"/>
</dbReference>
<dbReference type="GO" id="GO:0005634">
    <property type="term" value="C:nucleus"/>
    <property type="evidence" value="ECO:0007669"/>
    <property type="project" value="UniProtKB-SubCell"/>
</dbReference>
<name>A0ABD3Q369_9STRA</name>
<dbReference type="InterPro" id="IPR053822">
    <property type="entry name" value="SDE2-like_dom"/>
</dbReference>
<feature type="compositionally biased region" description="Basic and acidic residues" evidence="9">
    <location>
        <begin position="299"/>
        <end position="311"/>
    </location>
</feature>
<keyword evidence="8" id="KW-0131">Cell cycle</keyword>
<dbReference type="Gene3D" id="2.60.120.920">
    <property type="match status" value="1"/>
</dbReference>
<dbReference type="GO" id="GO:0008380">
    <property type="term" value="P:RNA splicing"/>
    <property type="evidence" value="ECO:0007669"/>
    <property type="project" value="UniProtKB-KW"/>
</dbReference>
<dbReference type="InterPro" id="IPR003877">
    <property type="entry name" value="SPRY_dom"/>
</dbReference>
<evidence type="ECO:0000256" key="4">
    <source>
        <dbReference type="ARBA" id="ARBA00022490"/>
    </source>
</evidence>
<proteinExistence type="inferred from homology"/>
<organism evidence="11 12">
    <name type="scientific">Cyclotella cryptica</name>
    <dbReference type="NCBI Taxonomy" id="29204"/>
    <lineage>
        <taxon>Eukaryota</taxon>
        <taxon>Sar</taxon>
        <taxon>Stramenopiles</taxon>
        <taxon>Ochrophyta</taxon>
        <taxon>Bacillariophyta</taxon>
        <taxon>Coscinodiscophyceae</taxon>
        <taxon>Thalassiosirophycidae</taxon>
        <taxon>Stephanodiscales</taxon>
        <taxon>Stephanodiscaceae</taxon>
        <taxon>Cyclotella</taxon>
    </lineage>
</organism>
<dbReference type="GO" id="GO:0005737">
    <property type="term" value="C:cytoplasm"/>
    <property type="evidence" value="ECO:0007669"/>
    <property type="project" value="UniProtKB-SubCell"/>
</dbReference>
<feature type="compositionally biased region" description="Basic and acidic residues" evidence="9">
    <location>
        <begin position="583"/>
        <end position="610"/>
    </location>
</feature>
<keyword evidence="12" id="KW-1185">Reference proteome</keyword>
<keyword evidence="4" id="KW-0963">Cytoplasm</keyword>
<dbReference type="AlphaFoldDB" id="A0ABD3Q369"/>
<evidence type="ECO:0000256" key="5">
    <source>
        <dbReference type="ARBA" id="ARBA00022664"/>
    </source>
</evidence>
<keyword evidence="7" id="KW-0539">Nucleus</keyword>
<evidence type="ECO:0000256" key="2">
    <source>
        <dbReference type="ARBA" id="ARBA00004496"/>
    </source>
</evidence>
<dbReference type="EMBL" id="JABMIG020000078">
    <property type="protein sequence ID" value="KAL3794630.1"/>
    <property type="molecule type" value="Genomic_DNA"/>
</dbReference>
<feature type="region of interest" description="Disordered" evidence="9">
    <location>
        <begin position="568"/>
        <end position="610"/>
    </location>
</feature>
<evidence type="ECO:0000259" key="10">
    <source>
        <dbReference type="SMART" id="SM00449"/>
    </source>
</evidence>
<dbReference type="Pfam" id="PF22782">
    <property type="entry name" value="SDE2"/>
    <property type="match status" value="1"/>
</dbReference>
<dbReference type="Pfam" id="PF13297">
    <property type="entry name" value="SDE2_2C"/>
    <property type="match status" value="1"/>
</dbReference>
<comment type="caution">
    <text evidence="11">The sequence shown here is derived from an EMBL/GenBank/DDBJ whole genome shotgun (WGS) entry which is preliminary data.</text>
</comment>
<comment type="subcellular location">
    <subcellularLocation>
        <location evidence="2">Cytoplasm</location>
    </subcellularLocation>
    <subcellularLocation>
        <location evidence="1">Nucleus</location>
    </subcellularLocation>
</comment>
<evidence type="ECO:0000256" key="1">
    <source>
        <dbReference type="ARBA" id="ARBA00004123"/>
    </source>
</evidence>
<dbReference type="Pfam" id="PF00622">
    <property type="entry name" value="SPRY"/>
    <property type="match status" value="1"/>
</dbReference>
<evidence type="ECO:0000313" key="12">
    <source>
        <dbReference type="Proteomes" id="UP001516023"/>
    </source>
</evidence>
<accession>A0ABD3Q369</accession>
<evidence type="ECO:0000256" key="9">
    <source>
        <dbReference type="SAM" id="MobiDB-lite"/>
    </source>
</evidence>
<evidence type="ECO:0000256" key="3">
    <source>
        <dbReference type="ARBA" id="ARBA00008726"/>
    </source>
</evidence>
<evidence type="ECO:0000256" key="7">
    <source>
        <dbReference type="ARBA" id="ARBA00023242"/>
    </source>
</evidence>
<dbReference type="Proteomes" id="UP001516023">
    <property type="component" value="Unassembled WGS sequence"/>
</dbReference>
<dbReference type="SUPFAM" id="SSF49899">
    <property type="entry name" value="Concanavalin A-like lectins/glucanases"/>
    <property type="match status" value="1"/>
</dbReference>
<feature type="region of interest" description="Disordered" evidence="9">
    <location>
        <begin position="296"/>
        <end position="330"/>
    </location>
</feature>
<protein>
    <recommendedName>
        <fullName evidence="10">SPRY domain-containing protein</fullName>
    </recommendedName>
</protein>
<dbReference type="SMART" id="SM00449">
    <property type="entry name" value="SPRY"/>
    <property type="match status" value="1"/>
</dbReference>
<sequence>MTATTNDSFGSYPSEIHELLVTYEGPFHPLHSSYGGKTRKTFRICLPSAVSCEGVQDSEHENENTSCYVLEQDILHALAIETGWPASMLCLPNAPAKLIPFTSIHLNDPPHATIHQHPPLTAKIHPRHSSIQGGKGGFGTLLKGQSKQAGARTTLDFGACRDLSGRRLRHVNDEIKLRKFRALQEARERGEEVDELAALKTESGIRNWHLMVPHWSEGAILSAKGRRRTERQLEKEVRGWQSREERMQRQREQKRMDEEWAVMEYVRRGEVEGERIAATSCGEAIKEGILAQLRKRKEEKRSLERKHPREDSGEEVANVAPPSTDELIHDTSSSSHLMTLSGEVSLFDIPNDKQQQQSLRLQSQSDFATAVVLLDGAKLASSLKYGKKGVYIEYTIQTAGLAQIGWIRTPDSKSEDSTRFLPNSDTGDGVGDDAASFGYDGSRGLKFHDGKELPYGQDFTWKTGDVLGCWCILAYGNNNESEAIVEIGYTLNGLDLGVAFSIPSSSTDDLCRYFPAASLNLGEVVDIHMRPNHAKEGCADVSTLIVAESDCSYDNNGVEVDFGLKDSERVTIEEDSSSPPTKKPREEKVESESSSDQIDRRTESVQRSEHADDDLTFDLNSCKSIDEVLAMDPMKLRNILLSMGVKCGGTPQERAERLFSLKGLKREDYPKKVRGKNFIL</sequence>
<comment type="similarity">
    <text evidence="3">Belongs to the SDE2 family.</text>
</comment>
<dbReference type="InterPro" id="IPR013320">
    <property type="entry name" value="ConA-like_dom_sf"/>
</dbReference>
<dbReference type="InterPro" id="IPR025086">
    <property type="entry name" value="SDE2/SF3A3_SAP"/>
</dbReference>
<evidence type="ECO:0000256" key="6">
    <source>
        <dbReference type="ARBA" id="ARBA00023187"/>
    </source>
</evidence>
<evidence type="ECO:0000256" key="8">
    <source>
        <dbReference type="ARBA" id="ARBA00023306"/>
    </source>
</evidence>
<reference evidence="11 12" key="1">
    <citation type="journal article" date="2020" name="G3 (Bethesda)">
        <title>Improved Reference Genome for Cyclotella cryptica CCMP332, a Model for Cell Wall Morphogenesis, Salinity Adaptation, and Lipid Production in Diatoms (Bacillariophyta).</title>
        <authorList>
            <person name="Roberts W.R."/>
            <person name="Downey K.M."/>
            <person name="Ruck E.C."/>
            <person name="Traller J.C."/>
            <person name="Alverson A.J."/>
        </authorList>
    </citation>
    <scope>NUCLEOTIDE SEQUENCE [LARGE SCALE GENOMIC DNA]</scope>
    <source>
        <strain evidence="11 12">CCMP332</strain>
    </source>
</reference>
<dbReference type="CDD" id="cd11709">
    <property type="entry name" value="SPRY"/>
    <property type="match status" value="1"/>
</dbReference>
<dbReference type="InterPro" id="IPR051421">
    <property type="entry name" value="RNA_Proc_DNA_Dmg_Regulator"/>
</dbReference>
<dbReference type="PANTHER" id="PTHR12786">
    <property type="entry name" value="SPLICING FACTOR SF3A-RELATED"/>
    <property type="match status" value="1"/>
</dbReference>
<feature type="domain" description="SPRY" evidence="10">
    <location>
        <begin position="387"/>
        <end position="533"/>
    </location>
</feature>
<dbReference type="PANTHER" id="PTHR12786:SF1">
    <property type="entry name" value="SPLICING REGULATOR SDE2"/>
    <property type="match status" value="1"/>
</dbReference>
<evidence type="ECO:0000313" key="11">
    <source>
        <dbReference type="EMBL" id="KAL3794630.1"/>
    </source>
</evidence>
<keyword evidence="6" id="KW-0508">mRNA splicing</keyword>